<reference evidence="2" key="1">
    <citation type="submission" date="2013-08" db="EMBL/GenBank/DDBJ databases">
        <authorList>
            <person name="Mendez C."/>
            <person name="Richter M."/>
            <person name="Ferrer M."/>
            <person name="Sanchez J."/>
        </authorList>
    </citation>
    <scope>NUCLEOTIDE SEQUENCE</scope>
</reference>
<keyword evidence="1" id="KW-1133">Transmembrane helix</keyword>
<evidence type="ECO:0000313" key="2">
    <source>
        <dbReference type="EMBL" id="EQD62343.1"/>
    </source>
</evidence>
<dbReference type="AlphaFoldDB" id="T1B165"/>
<name>T1B165_9ZZZZ</name>
<organism evidence="2">
    <name type="scientific">mine drainage metagenome</name>
    <dbReference type="NCBI Taxonomy" id="410659"/>
    <lineage>
        <taxon>unclassified sequences</taxon>
        <taxon>metagenomes</taxon>
        <taxon>ecological metagenomes</taxon>
    </lineage>
</organism>
<feature type="transmembrane region" description="Helical" evidence="1">
    <location>
        <begin position="106"/>
        <end position="123"/>
    </location>
</feature>
<gene>
    <name evidence="2" type="ORF">B1B_07299</name>
</gene>
<proteinExistence type="predicted"/>
<reference evidence="2" key="2">
    <citation type="journal article" date="2014" name="ISME J.">
        <title>Microbial stratification in low pH oxic and suboxic macroscopic growths along an acid mine drainage.</title>
        <authorList>
            <person name="Mendez-Garcia C."/>
            <person name="Mesa V."/>
            <person name="Sprenger R.R."/>
            <person name="Richter M."/>
            <person name="Diez M.S."/>
            <person name="Solano J."/>
            <person name="Bargiela R."/>
            <person name="Golyshina O.V."/>
            <person name="Manteca A."/>
            <person name="Ramos J.L."/>
            <person name="Gallego J.R."/>
            <person name="Llorente I."/>
            <person name="Martins Dos Santos V.A."/>
            <person name="Jensen O.N."/>
            <person name="Pelaez A.I."/>
            <person name="Sanchez J."/>
            <person name="Ferrer M."/>
        </authorList>
    </citation>
    <scope>NUCLEOTIDE SEQUENCE</scope>
</reference>
<keyword evidence="1" id="KW-0812">Transmembrane</keyword>
<keyword evidence="1" id="KW-0472">Membrane</keyword>
<sequence>SKPMTRKEQVALLLLRVGLGAFPLVWSVGKLVAPEHAVRIFAHFYRLQISPGLAIAIGIAETVLSVLFIIEAWQRCTYGLGLILHLASTRPSWRMLLDPFPHPNDLFLAGVPVLAAFAALYLLRDRDVLWAVSRRS</sequence>
<evidence type="ECO:0000256" key="1">
    <source>
        <dbReference type="SAM" id="Phobius"/>
    </source>
</evidence>
<evidence type="ECO:0008006" key="3">
    <source>
        <dbReference type="Google" id="ProtNLM"/>
    </source>
</evidence>
<protein>
    <recommendedName>
        <fullName evidence="3">DoxX family protein</fullName>
    </recommendedName>
</protein>
<accession>T1B165</accession>
<comment type="caution">
    <text evidence="2">The sequence shown here is derived from an EMBL/GenBank/DDBJ whole genome shotgun (WGS) entry which is preliminary data.</text>
</comment>
<dbReference type="EMBL" id="AUZY01004649">
    <property type="protein sequence ID" value="EQD62343.1"/>
    <property type="molecule type" value="Genomic_DNA"/>
</dbReference>
<feature type="transmembrane region" description="Helical" evidence="1">
    <location>
        <begin position="51"/>
        <end position="70"/>
    </location>
</feature>
<feature type="non-terminal residue" evidence="2">
    <location>
        <position position="1"/>
    </location>
</feature>